<dbReference type="STRING" id="754436.JCM19237_1742"/>
<evidence type="ECO:0000259" key="4">
    <source>
        <dbReference type="Pfam" id="PF01420"/>
    </source>
</evidence>
<dbReference type="CDD" id="cd17282">
    <property type="entry name" value="RMtype1_S_Eco16444ORF1681_TRD1-CR1_like"/>
    <property type="match status" value="1"/>
</dbReference>
<evidence type="ECO:0000256" key="1">
    <source>
        <dbReference type="ARBA" id="ARBA00010923"/>
    </source>
</evidence>
<dbReference type="PANTHER" id="PTHR30408">
    <property type="entry name" value="TYPE-1 RESTRICTION ENZYME ECOKI SPECIFICITY PROTEIN"/>
    <property type="match status" value="1"/>
</dbReference>
<dbReference type="Proteomes" id="UP000029227">
    <property type="component" value="Unassembled WGS sequence"/>
</dbReference>
<dbReference type="REBASE" id="98165">
    <property type="entry name" value="S.PapC119ORF1739P"/>
</dbReference>
<dbReference type="InterPro" id="IPR044946">
    <property type="entry name" value="Restrct_endonuc_typeI_TRD_sf"/>
</dbReference>
<comment type="similarity">
    <text evidence="1">Belongs to the type-I restriction system S methylase family.</text>
</comment>
<dbReference type="GO" id="GO:0009035">
    <property type="term" value="F:type I site-specific deoxyribonuclease activity"/>
    <property type="evidence" value="ECO:0007669"/>
    <property type="project" value="UniProtKB-EC"/>
</dbReference>
<feature type="domain" description="Type I restriction modification DNA specificity" evidence="4">
    <location>
        <begin position="8"/>
        <end position="165"/>
    </location>
</feature>
<protein>
    <submittedName>
        <fullName evidence="5">Type I restriction-modification system specificity subunit S</fullName>
        <ecNumber evidence="5">3.1.21.3</ecNumber>
    </submittedName>
</protein>
<dbReference type="CDD" id="cd16961">
    <property type="entry name" value="RMtype1_S_TRD-CR_like"/>
    <property type="match status" value="1"/>
</dbReference>
<dbReference type="InterPro" id="IPR052021">
    <property type="entry name" value="Type-I_RS_S_subunit"/>
</dbReference>
<proteinExistence type="inferred from homology"/>
<name>A0A090REX0_9GAMM</name>
<dbReference type="EMBL" id="BBMN01000009">
    <property type="protein sequence ID" value="GAL06102.1"/>
    <property type="molecule type" value="Genomic_DNA"/>
</dbReference>
<comment type="caution">
    <text evidence="5">The sequence shown here is derived from an EMBL/GenBank/DDBJ whole genome shotgun (WGS) entry which is preliminary data.</text>
</comment>
<feature type="domain" description="Type I restriction modification DNA specificity" evidence="4">
    <location>
        <begin position="203"/>
        <end position="372"/>
    </location>
</feature>
<keyword evidence="3" id="KW-0238">DNA-binding</keyword>
<evidence type="ECO:0000313" key="5">
    <source>
        <dbReference type="EMBL" id="GAL06102.1"/>
    </source>
</evidence>
<dbReference type="GO" id="GO:0003677">
    <property type="term" value="F:DNA binding"/>
    <property type="evidence" value="ECO:0007669"/>
    <property type="project" value="UniProtKB-KW"/>
</dbReference>
<dbReference type="Gene3D" id="3.90.220.20">
    <property type="entry name" value="DNA methylase specificity domains"/>
    <property type="match status" value="2"/>
</dbReference>
<dbReference type="GO" id="GO:0009307">
    <property type="term" value="P:DNA restriction-modification system"/>
    <property type="evidence" value="ECO:0007669"/>
    <property type="project" value="UniProtKB-KW"/>
</dbReference>
<dbReference type="EC" id="3.1.21.3" evidence="5"/>
<dbReference type="AlphaFoldDB" id="A0A090REX0"/>
<evidence type="ECO:0000256" key="2">
    <source>
        <dbReference type="ARBA" id="ARBA00022747"/>
    </source>
</evidence>
<keyword evidence="2" id="KW-0680">Restriction system</keyword>
<dbReference type="Pfam" id="PF01420">
    <property type="entry name" value="Methylase_S"/>
    <property type="match status" value="2"/>
</dbReference>
<gene>
    <name evidence="5" type="ORF">JCM19237_1742</name>
</gene>
<reference evidence="5 6" key="1">
    <citation type="journal article" date="2014" name="Genome Announc.">
        <title>Draft Genome Sequences of Two Vibrionaceae Species, Vibrio ponticus C121 and Photobacterium aphoticum C119, Isolated as Coral Reef Microbiota.</title>
        <authorList>
            <person name="Al-saari N."/>
            <person name="Meirelles P.M."/>
            <person name="Mino S."/>
            <person name="Suda W."/>
            <person name="Oshima K."/>
            <person name="Hattori M."/>
            <person name="Ohkuma M."/>
            <person name="Thompson F.L."/>
            <person name="Gomez-Gil B."/>
            <person name="Sawabe T."/>
            <person name="Sawabe T."/>
        </authorList>
    </citation>
    <scope>NUCLEOTIDE SEQUENCE [LARGE SCALE GENOMIC DNA]</scope>
    <source>
        <strain evidence="5 6">JCM 19237</strain>
    </source>
</reference>
<sequence length="386" mass="43224">MTEQQLLEGWQMVKFGDIAKHISKRVEPTETDLEVYVGLEHLDPDSLKIKRHGVPSDVAGQKLLVKKGQIIFGKRRAYQRKIAVADWDCICSAHAMVLEANPQSVIPEFLPFFMQSDAFMNRAVAISEGSLSPTIKWKTLSNQKFKIPSIEKQQLLVELLSSQQKVIAKYDEALNSLEQLLCSVVSEQLHIIPPFGRSDTHLPDGWTVKELSQIANVERGKFTPRPRNNPIYYDGEYPFIQTGDVGRANLFITEHSQTLNDKGLDVSKLFDKGTIFITIAANIGDVAISTYEVAATDSVVAIQPNKDIDALWLLFYLRALKSTLDRVATESAQKNINLGVLKPLKIAIPPHCFQVSIGQKLLSIKKQLDLLSDSKRSVRHLLKGIL</sequence>
<dbReference type="SUPFAM" id="SSF116734">
    <property type="entry name" value="DNA methylase specificity domain"/>
    <property type="match status" value="2"/>
</dbReference>
<organism evidence="5 6">
    <name type="scientific">Photobacterium aphoticum</name>
    <dbReference type="NCBI Taxonomy" id="754436"/>
    <lineage>
        <taxon>Bacteria</taxon>
        <taxon>Pseudomonadati</taxon>
        <taxon>Pseudomonadota</taxon>
        <taxon>Gammaproteobacteria</taxon>
        <taxon>Vibrionales</taxon>
        <taxon>Vibrionaceae</taxon>
        <taxon>Photobacterium</taxon>
    </lineage>
</organism>
<evidence type="ECO:0000313" key="6">
    <source>
        <dbReference type="Proteomes" id="UP000029227"/>
    </source>
</evidence>
<accession>A0A090REX0</accession>
<dbReference type="eggNOG" id="COG0732">
    <property type="taxonomic scope" value="Bacteria"/>
</dbReference>
<keyword evidence="5" id="KW-0378">Hydrolase</keyword>
<dbReference type="InterPro" id="IPR000055">
    <property type="entry name" value="Restrct_endonuc_typeI_TRD"/>
</dbReference>
<evidence type="ECO:0000256" key="3">
    <source>
        <dbReference type="ARBA" id="ARBA00023125"/>
    </source>
</evidence>
<dbReference type="PANTHER" id="PTHR30408:SF12">
    <property type="entry name" value="TYPE I RESTRICTION ENZYME MJAVIII SPECIFICITY SUBUNIT"/>
    <property type="match status" value="1"/>
</dbReference>